<dbReference type="Proteomes" id="UP000271098">
    <property type="component" value="Unassembled WGS sequence"/>
</dbReference>
<protein>
    <submittedName>
        <fullName evidence="3">Reverse transcriptase domain-containing protein</fullName>
    </submittedName>
</protein>
<dbReference type="WBParaSite" id="GPUH_0001907601-mRNA-1">
    <property type="protein sequence ID" value="GPUH_0001907601-mRNA-1"/>
    <property type="gene ID" value="GPUH_0001907601"/>
</dbReference>
<dbReference type="EMBL" id="UYRT01087820">
    <property type="protein sequence ID" value="VDN33040.1"/>
    <property type="molecule type" value="Genomic_DNA"/>
</dbReference>
<organism evidence="3">
    <name type="scientific">Gongylonema pulchrum</name>
    <dbReference type="NCBI Taxonomy" id="637853"/>
    <lineage>
        <taxon>Eukaryota</taxon>
        <taxon>Metazoa</taxon>
        <taxon>Ecdysozoa</taxon>
        <taxon>Nematoda</taxon>
        <taxon>Chromadorea</taxon>
        <taxon>Rhabditida</taxon>
        <taxon>Spirurina</taxon>
        <taxon>Spiruromorpha</taxon>
        <taxon>Spiruroidea</taxon>
        <taxon>Gongylonematidae</taxon>
        <taxon>Gongylonema</taxon>
    </lineage>
</organism>
<dbReference type="AlphaFoldDB" id="A0A183EDL0"/>
<reference evidence="3" key="1">
    <citation type="submission" date="2016-06" db="UniProtKB">
        <authorList>
            <consortium name="WormBaseParasite"/>
        </authorList>
    </citation>
    <scope>IDENTIFICATION</scope>
</reference>
<sequence length="138" mass="15958">MSKLHQYGNYGLPFVPDSWHTLKVRMQQKVEAEGVMASGGDELGFEDIGKVVHFCTRNYMGAIQRTVENNMMSSSTVHAVDLVYVDDAVIGETLINKLQERARKLRELYHTSRNHQANLDRHWRKTLEKKSIVYRCSF</sequence>
<dbReference type="OrthoDB" id="10068428at2759"/>
<name>A0A183EDL0_9BILA</name>
<evidence type="ECO:0000313" key="1">
    <source>
        <dbReference type="EMBL" id="VDN33040.1"/>
    </source>
</evidence>
<proteinExistence type="predicted"/>
<evidence type="ECO:0000313" key="3">
    <source>
        <dbReference type="WBParaSite" id="GPUH_0001907601-mRNA-1"/>
    </source>
</evidence>
<accession>A0A183EDL0</accession>
<keyword evidence="2" id="KW-1185">Reference proteome</keyword>
<evidence type="ECO:0000313" key="2">
    <source>
        <dbReference type="Proteomes" id="UP000271098"/>
    </source>
</evidence>
<gene>
    <name evidence="1" type="ORF">GPUH_LOCUS19049</name>
</gene>
<reference evidence="1 2" key="2">
    <citation type="submission" date="2018-11" db="EMBL/GenBank/DDBJ databases">
        <authorList>
            <consortium name="Pathogen Informatics"/>
        </authorList>
    </citation>
    <scope>NUCLEOTIDE SEQUENCE [LARGE SCALE GENOMIC DNA]</scope>
</reference>